<dbReference type="RefSeq" id="WP_013578999.1">
    <property type="nucleotide sequence ID" value="NC_015064.1"/>
</dbReference>
<dbReference type="HOGENOM" id="CLU_723128_0_0_0"/>
<protein>
    <recommendedName>
        <fullName evidence="4">Glycosyltransferase RgtA/B/C/D-like domain-containing protein</fullName>
    </recommendedName>
</protein>
<evidence type="ECO:0000313" key="3">
    <source>
        <dbReference type="Proteomes" id="UP000000343"/>
    </source>
</evidence>
<feature type="transmembrane region" description="Helical" evidence="1">
    <location>
        <begin position="131"/>
        <end position="157"/>
    </location>
</feature>
<feature type="transmembrane region" description="Helical" evidence="1">
    <location>
        <begin position="34"/>
        <end position="53"/>
    </location>
</feature>
<dbReference type="eggNOG" id="ENOG50331ZE">
    <property type="taxonomic scope" value="Bacteria"/>
</dbReference>
<reference evidence="3" key="1">
    <citation type="submission" date="2011-01" db="EMBL/GenBank/DDBJ databases">
        <title>Complete sequence of chromosome of Acidobacterium sp. MP5ACTX9.</title>
        <authorList>
            <consortium name="US DOE Joint Genome Institute"/>
            <person name="Lucas S."/>
            <person name="Copeland A."/>
            <person name="Lapidus A."/>
            <person name="Cheng J.-F."/>
            <person name="Goodwin L."/>
            <person name="Pitluck S."/>
            <person name="Teshima H."/>
            <person name="Detter J.C."/>
            <person name="Han C."/>
            <person name="Tapia R."/>
            <person name="Land M."/>
            <person name="Hauser L."/>
            <person name="Kyrpides N."/>
            <person name="Ivanova N."/>
            <person name="Ovchinnikova G."/>
            <person name="Pagani I."/>
            <person name="Rawat S.R."/>
            <person name="Mannisto M."/>
            <person name="Haggblom M.M."/>
            <person name="Woyke T."/>
        </authorList>
    </citation>
    <scope>NUCLEOTIDE SEQUENCE [LARGE SCALE GENOMIC DNA]</scope>
    <source>
        <strain evidence="3">MP5ACTX9</strain>
    </source>
</reference>
<feature type="transmembrane region" description="Helical" evidence="1">
    <location>
        <begin position="65"/>
        <end position="85"/>
    </location>
</feature>
<dbReference type="AlphaFoldDB" id="E8WZ69"/>
<feature type="transmembrane region" description="Helical" evidence="1">
    <location>
        <begin position="218"/>
        <end position="244"/>
    </location>
</feature>
<feature type="transmembrane region" description="Helical" evidence="1">
    <location>
        <begin position="256"/>
        <end position="279"/>
    </location>
</feature>
<dbReference type="PaxDb" id="1198114-AciX9_0600"/>
<dbReference type="EMBL" id="CP002480">
    <property type="protein sequence ID" value="ADW67671.1"/>
    <property type="molecule type" value="Genomic_DNA"/>
</dbReference>
<name>E8WZ69_GRATM</name>
<dbReference type="Proteomes" id="UP000000343">
    <property type="component" value="Chromosome"/>
</dbReference>
<accession>E8WZ69</accession>
<sequence length="382" mass="42813">MYPTAHRFILILSICAAWVLISWASVFKYLSHGKAALTMVLGVVAIALGMHWLDRFNQRDRQIGVGWFVLLFLILTAAFAVLYPISLKHTLNAGSDREDALRLELSAILHHQYPYDAHTFLGNPPTPLPGALLLAAPFFAFGHIAWQNLLWFALFFIFTVHFFRHRATALFFLVLFLLFVPADLFDFTSGGDYLTNFFYLAIAVALLIRSLDLKSEASFLAALFLGLTLSSRIIYAIVLLPLLALTLQRTSRSRALALFIVVLLAASAVTFPIFTPHVFTHLSQQLGQSSPKLRYIPSALHPGWTLPLLAIVVGGTAFFIRMNLPRLFLIFSIASFVLLAPFVITFALHSEKLRYNFAYLSVSVLAFSLWAFSHYESHSVDS</sequence>
<keyword evidence="1" id="KW-0472">Membrane</keyword>
<organism evidence="3">
    <name type="scientific">Granulicella tundricola (strain ATCC BAA-1859 / DSM 23138 / MP5ACTX9)</name>
    <dbReference type="NCBI Taxonomy" id="1198114"/>
    <lineage>
        <taxon>Bacteria</taxon>
        <taxon>Pseudomonadati</taxon>
        <taxon>Acidobacteriota</taxon>
        <taxon>Terriglobia</taxon>
        <taxon>Terriglobales</taxon>
        <taxon>Acidobacteriaceae</taxon>
        <taxon>Granulicella</taxon>
    </lineage>
</organism>
<evidence type="ECO:0000313" key="2">
    <source>
        <dbReference type="EMBL" id="ADW67671.1"/>
    </source>
</evidence>
<feature type="transmembrane region" description="Helical" evidence="1">
    <location>
        <begin position="326"/>
        <end position="348"/>
    </location>
</feature>
<keyword evidence="1" id="KW-1133">Transmembrane helix</keyword>
<feature type="transmembrane region" description="Helical" evidence="1">
    <location>
        <begin position="169"/>
        <end position="187"/>
    </location>
</feature>
<gene>
    <name evidence="2" type="ordered locus">AciX9_0600</name>
</gene>
<evidence type="ECO:0008006" key="4">
    <source>
        <dbReference type="Google" id="ProtNLM"/>
    </source>
</evidence>
<dbReference type="KEGG" id="acm:AciX9_0600"/>
<feature type="transmembrane region" description="Helical" evidence="1">
    <location>
        <begin position="299"/>
        <end position="320"/>
    </location>
</feature>
<keyword evidence="1" id="KW-0812">Transmembrane</keyword>
<evidence type="ECO:0000256" key="1">
    <source>
        <dbReference type="SAM" id="Phobius"/>
    </source>
</evidence>
<proteinExistence type="predicted"/>
<keyword evidence="3" id="KW-1185">Reference proteome</keyword>